<dbReference type="RefSeq" id="WP_091125568.1">
    <property type="nucleotide sequence ID" value="NZ_FOLB01000012.1"/>
</dbReference>
<feature type="domain" description="PRC-barrel" evidence="1">
    <location>
        <begin position="115"/>
        <end position="159"/>
    </location>
</feature>
<dbReference type="Pfam" id="PF05239">
    <property type="entry name" value="PRC"/>
    <property type="match status" value="1"/>
</dbReference>
<dbReference type="STRING" id="574651.SAMN04487968_11277"/>
<accession>A0A1I1MGB9</accession>
<dbReference type="SUPFAM" id="SSF50346">
    <property type="entry name" value="PRC-barrel domain"/>
    <property type="match status" value="1"/>
</dbReference>
<gene>
    <name evidence="2" type="ORF">SAMN04487968_11277</name>
</gene>
<protein>
    <submittedName>
        <fullName evidence="2">PRC-barrel domain-containing protein</fullName>
    </submittedName>
</protein>
<dbReference type="EMBL" id="FOLB01000012">
    <property type="protein sequence ID" value="SFC84186.1"/>
    <property type="molecule type" value="Genomic_DNA"/>
</dbReference>
<organism evidence="2 3">
    <name type="scientific">Nocardioides terrae</name>
    <dbReference type="NCBI Taxonomy" id="574651"/>
    <lineage>
        <taxon>Bacteria</taxon>
        <taxon>Bacillati</taxon>
        <taxon>Actinomycetota</taxon>
        <taxon>Actinomycetes</taxon>
        <taxon>Propionibacteriales</taxon>
        <taxon>Nocardioidaceae</taxon>
        <taxon>Nocardioides</taxon>
    </lineage>
</organism>
<dbReference type="AlphaFoldDB" id="A0A1I1MGB9"/>
<dbReference type="OrthoDB" id="9804685at2"/>
<reference evidence="2 3" key="1">
    <citation type="submission" date="2016-10" db="EMBL/GenBank/DDBJ databases">
        <authorList>
            <person name="de Groot N.N."/>
        </authorList>
    </citation>
    <scope>NUCLEOTIDE SEQUENCE [LARGE SCALE GENOMIC DNA]</scope>
    <source>
        <strain evidence="2 3">CGMCC 1.7056</strain>
    </source>
</reference>
<name>A0A1I1MGB9_9ACTN</name>
<dbReference type="InterPro" id="IPR011033">
    <property type="entry name" value="PRC_barrel-like_sf"/>
</dbReference>
<evidence type="ECO:0000259" key="1">
    <source>
        <dbReference type="Pfam" id="PF05239"/>
    </source>
</evidence>
<evidence type="ECO:0000313" key="3">
    <source>
        <dbReference type="Proteomes" id="UP000198832"/>
    </source>
</evidence>
<proteinExistence type="predicted"/>
<dbReference type="InterPro" id="IPR027275">
    <property type="entry name" value="PRC-brl_dom"/>
</dbReference>
<sequence length="215" mass="23399">MNRLEGPYDAALHLLDRQIVDSEGLLVAKVDDVALTPDLEVAGLLVGTAALLPRLGGRLGPRLLDLWERLAPAEADRGTPRFIPIRAVVDVGSAVTLGRARLRLLDVHEPPGHRLGQLLDLPVVAASGRSLGRVIDVRLTEHGEVHGLVVGRGGPGSLLGYDRNREQGPRLVAAAVSWLHRHSGYAARADVAEIEWGHRVRLRTDRLDPLRDVYQ</sequence>
<keyword evidence="3" id="KW-1185">Reference proteome</keyword>
<dbReference type="Proteomes" id="UP000198832">
    <property type="component" value="Unassembled WGS sequence"/>
</dbReference>
<evidence type="ECO:0000313" key="2">
    <source>
        <dbReference type="EMBL" id="SFC84186.1"/>
    </source>
</evidence>